<dbReference type="Proteomes" id="UP000886520">
    <property type="component" value="Chromosome 21"/>
</dbReference>
<proteinExistence type="predicted"/>
<dbReference type="AlphaFoldDB" id="A0A9D4U962"/>
<evidence type="ECO:0000259" key="1">
    <source>
        <dbReference type="PROSITE" id="PS51782"/>
    </source>
</evidence>
<gene>
    <name evidence="2" type="ORF">GOP47_0022012</name>
</gene>
<dbReference type="PANTHER" id="PTHR20932">
    <property type="entry name" value="LYSM AND PUTATIVE PEPTIDOGLYCAN-BINDING DOMAIN-CONTAINING PROTEIN"/>
    <property type="match status" value="1"/>
</dbReference>
<feature type="domain" description="LysM" evidence="1">
    <location>
        <begin position="24"/>
        <end position="68"/>
    </location>
</feature>
<dbReference type="PANTHER" id="PTHR20932:SF36">
    <property type="entry name" value="OS03G0110600 PROTEIN"/>
    <property type="match status" value="1"/>
</dbReference>
<evidence type="ECO:0000313" key="2">
    <source>
        <dbReference type="EMBL" id="KAI5063465.1"/>
    </source>
</evidence>
<dbReference type="SMART" id="SM00257">
    <property type="entry name" value="LysM"/>
    <property type="match status" value="1"/>
</dbReference>
<sequence>MAQGMRQTACAGIHDLDDSNGGYIVHQVSKLDTLAGVAIKYGVEVADVKRSNGLVTDFQMFAHKTLRIPVGRRHPVASTSFKPENSSLSGCPLALRNGYIQLDAEKTHEKKARDKRPLSSAMNLLRGYYGLPLPAAQADEMASYKPEIEEHSDDELFPSLVAISYSLKTSHRRSNGAHHSRDDVREMNGKTSELNTQSLEAEVVQASVAVDASSERSVRRRFKPDMINPFAETCNNIEDKQDTSIPDRRLLVSGLLGGAESPGGLPLAGAKGKESPILKVRKSSSTSNLQEQTSPQVNIGAQKYGLKVDVKSGIPLHQGVTKNLCDLPPKVINYRFKAALD</sequence>
<dbReference type="CDD" id="cd00118">
    <property type="entry name" value="LysM"/>
    <property type="match status" value="1"/>
</dbReference>
<dbReference type="InterPro" id="IPR036779">
    <property type="entry name" value="LysM_dom_sf"/>
</dbReference>
<dbReference type="InterPro" id="IPR018392">
    <property type="entry name" value="LysM"/>
</dbReference>
<keyword evidence="3" id="KW-1185">Reference proteome</keyword>
<organism evidence="2 3">
    <name type="scientific">Adiantum capillus-veneris</name>
    <name type="common">Maidenhair fern</name>
    <dbReference type="NCBI Taxonomy" id="13818"/>
    <lineage>
        <taxon>Eukaryota</taxon>
        <taxon>Viridiplantae</taxon>
        <taxon>Streptophyta</taxon>
        <taxon>Embryophyta</taxon>
        <taxon>Tracheophyta</taxon>
        <taxon>Polypodiopsida</taxon>
        <taxon>Polypodiidae</taxon>
        <taxon>Polypodiales</taxon>
        <taxon>Pteridineae</taxon>
        <taxon>Pteridaceae</taxon>
        <taxon>Vittarioideae</taxon>
        <taxon>Adiantum</taxon>
    </lineage>
</organism>
<name>A0A9D4U962_ADICA</name>
<dbReference type="Gene3D" id="3.10.350.10">
    <property type="entry name" value="LysM domain"/>
    <property type="match status" value="1"/>
</dbReference>
<dbReference type="SUPFAM" id="SSF54106">
    <property type="entry name" value="LysM domain"/>
    <property type="match status" value="1"/>
</dbReference>
<dbReference type="PROSITE" id="PS51782">
    <property type="entry name" value="LYSM"/>
    <property type="match status" value="1"/>
</dbReference>
<evidence type="ECO:0000313" key="3">
    <source>
        <dbReference type="Proteomes" id="UP000886520"/>
    </source>
</evidence>
<dbReference type="Pfam" id="PF01476">
    <property type="entry name" value="LysM"/>
    <property type="match status" value="1"/>
</dbReference>
<dbReference type="EMBL" id="JABFUD020000021">
    <property type="protein sequence ID" value="KAI5063465.1"/>
    <property type="molecule type" value="Genomic_DNA"/>
</dbReference>
<dbReference type="OrthoDB" id="538216at2759"/>
<reference evidence="2" key="1">
    <citation type="submission" date="2021-01" db="EMBL/GenBank/DDBJ databases">
        <title>Adiantum capillus-veneris genome.</title>
        <authorList>
            <person name="Fang Y."/>
            <person name="Liao Q."/>
        </authorList>
    </citation>
    <scope>NUCLEOTIDE SEQUENCE</scope>
    <source>
        <strain evidence="2">H3</strain>
        <tissue evidence="2">Leaf</tissue>
    </source>
</reference>
<comment type="caution">
    <text evidence="2">The sequence shown here is derived from an EMBL/GenBank/DDBJ whole genome shotgun (WGS) entry which is preliminary data.</text>
</comment>
<dbReference type="InterPro" id="IPR045030">
    <property type="entry name" value="LYSM1-4"/>
</dbReference>
<protein>
    <recommendedName>
        <fullName evidence="1">LysM domain-containing protein</fullName>
    </recommendedName>
</protein>
<accession>A0A9D4U962</accession>